<reference evidence="1 2" key="1">
    <citation type="journal article" date="2021" name="BMC Genomics">
        <title>Datura genome reveals duplications of psychoactive alkaloid biosynthetic genes and high mutation rate following tissue culture.</title>
        <authorList>
            <person name="Rajewski A."/>
            <person name="Carter-House D."/>
            <person name="Stajich J."/>
            <person name="Litt A."/>
        </authorList>
    </citation>
    <scope>NUCLEOTIDE SEQUENCE [LARGE SCALE GENOMIC DNA]</scope>
    <source>
        <strain evidence="1">AR-01</strain>
    </source>
</reference>
<accession>A0ABS8WZF7</accession>
<sequence>MNDDIRLFVGRVRQNADGTPVQPPVGFRPLLGICVTSAVCRSEPSTHRLVADGIVVFLVYCFASAIQQRSADTIQQLAGAPSVLPVLNNGFSSLVLI</sequence>
<evidence type="ECO:0000313" key="1">
    <source>
        <dbReference type="EMBL" id="MCE3216936.1"/>
    </source>
</evidence>
<dbReference type="EMBL" id="JACEIK010015186">
    <property type="protein sequence ID" value="MCE3216936.1"/>
    <property type="molecule type" value="Genomic_DNA"/>
</dbReference>
<gene>
    <name evidence="1" type="ORF">HAX54_009514</name>
</gene>
<keyword evidence="2" id="KW-1185">Reference proteome</keyword>
<name>A0ABS8WZF7_DATST</name>
<protein>
    <submittedName>
        <fullName evidence="1">Uncharacterized protein</fullName>
    </submittedName>
</protein>
<comment type="caution">
    <text evidence="1">The sequence shown here is derived from an EMBL/GenBank/DDBJ whole genome shotgun (WGS) entry which is preliminary data.</text>
</comment>
<organism evidence="1 2">
    <name type="scientific">Datura stramonium</name>
    <name type="common">Jimsonweed</name>
    <name type="synonym">Common thornapple</name>
    <dbReference type="NCBI Taxonomy" id="4076"/>
    <lineage>
        <taxon>Eukaryota</taxon>
        <taxon>Viridiplantae</taxon>
        <taxon>Streptophyta</taxon>
        <taxon>Embryophyta</taxon>
        <taxon>Tracheophyta</taxon>
        <taxon>Spermatophyta</taxon>
        <taxon>Magnoliopsida</taxon>
        <taxon>eudicotyledons</taxon>
        <taxon>Gunneridae</taxon>
        <taxon>Pentapetalae</taxon>
        <taxon>asterids</taxon>
        <taxon>lamiids</taxon>
        <taxon>Solanales</taxon>
        <taxon>Solanaceae</taxon>
        <taxon>Solanoideae</taxon>
        <taxon>Datureae</taxon>
        <taxon>Datura</taxon>
    </lineage>
</organism>
<dbReference type="Proteomes" id="UP000823775">
    <property type="component" value="Unassembled WGS sequence"/>
</dbReference>
<proteinExistence type="predicted"/>
<evidence type="ECO:0000313" key="2">
    <source>
        <dbReference type="Proteomes" id="UP000823775"/>
    </source>
</evidence>